<evidence type="ECO:0000313" key="3">
    <source>
        <dbReference type="Proteomes" id="UP000035721"/>
    </source>
</evidence>
<dbReference type="GO" id="GO:0005975">
    <property type="term" value="P:carbohydrate metabolic process"/>
    <property type="evidence" value="ECO:0007669"/>
    <property type="project" value="UniProtKB-ARBA"/>
</dbReference>
<dbReference type="Proteomes" id="UP000035721">
    <property type="component" value="Unassembled WGS sequence"/>
</dbReference>
<sequence>MVVQKCINSLLTPPADVPCSSDAGWWSNGQNAYCKARIPQPPFSDPAWEGHTNGQIYECLRPIGSGPVSGVVFWVWLATPPGGAPPDPRVLAQQATARMNLRAINIGIVPEPRAGSVGIIGMPTWMWAENPGATTWGPQTQSASAGGFTVTATAKAQRTVWTMGDGSTVTCTGPGTEYAASYGKQSSPTCGHTYTRQGTYTVRATTYWVVTWAGIGQTGTIPLNFTDTTAIAMGEAQVLSN</sequence>
<evidence type="ECO:0000259" key="1">
    <source>
        <dbReference type="PROSITE" id="PS50093"/>
    </source>
</evidence>
<name>A0A077LSL5_9MICO</name>
<dbReference type="EMBL" id="CAJB01000001">
    <property type="protein sequence ID" value="CCH75943.1"/>
    <property type="molecule type" value="Genomic_DNA"/>
</dbReference>
<feature type="domain" description="PKD" evidence="1">
    <location>
        <begin position="161"/>
        <end position="205"/>
    </location>
</feature>
<accession>A0A077LSL5</accession>
<comment type="caution">
    <text evidence="2">The sequence shown here is derived from an EMBL/GenBank/DDBJ whole genome shotgun (WGS) entry which is preliminary data.</text>
</comment>
<proteinExistence type="predicted"/>
<dbReference type="InterPro" id="IPR000601">
    <property type="entry name" value="PKD_dom"/>
</dbReference>
<dbReference type="InterPro" id="IPR013783">
    <property type="entry name" value="Ig-like_fold"/>
</dbReference>
<dbReference type="RefSeq" id="WP_162233003.1">
    <property type="nucleotide sequence ID" value="NZ_HF570958.1"/>
</dbReference>
<reference evidence="2 3" key="1">
    <citation type="journal article" date="2013" name="ISME J.">
        <title>A metabolic model for members of the genus Tetrasphaera involved in enhanced biological phosphorus removal.</title>
        <authorList>
            <person name="Kristiansen R."/>
            <person name="Nguyen H.T.T."/>
            <person name="Saunders A.M."/>
            <person name="Nielsen J.L."/>
            <person name="Wimmer R."/>
            <person name="Le V.Q."/>
            <person name="McIlroy S.J."/>
            <person name="Petrovski S."/>
            <person name="Seviour R.J."/>
            <person name="Calteau A."/>
            <person name="Nielsen K.L."/>
            <person name="Nielsen P.H."/>
        </authorList>
    </citation>
    <scope>NUCLEOTIDE SEQUENCE [LARGE SCALE GENOMIC DNA]</scope>
    <source>
        <strain evidence="2 3">T1-X7</strain>
    </source>
</reference>
<dbReference type="Gene3D" id="2.60.40.10">
    <property type="entry name" value="Immunoglobulins"/>
    <property type="match status" value="1"/>
</dbReference>
<dbReference type="STRING" id="1194083.BN12_10090"/>
<keyword evidence="3" id="KW-1185">Reference proteome</keyword>
<gene>
    <name evidence="2" type="ORF">BN12_10090</name>
</gene>
<evidence type="ECO:0000313" key="2">
    <source>
        <dbReference type="EMBL" id="CCH75943.1"/>
    </source>
</evidence>
<dbReference type="PROSITE" id="PS50093">
    <property type="entry name" value="PKD"/>
    <property type="match status" value="1"/>
</dbReference>
<organism evidence="2 3">
    <name type="scientific">Nostocoides japonicum T1-X7</name>
    <dbReference type="NCBI Taxonomy" id="1194083"/>
    <lineage>
        <taxon>Bacteria</taxon>
        <taxon>Bacillati</taxon>
        <taxon>Actinomycetota</taxon>
        <taxon>Actinomycetes</taxon>
        <taxon>Micrococcales</taxon>
        <taxon>Intrasporangiaceae</taxon>
        <taxon>Nostocoides</taxon>
    </lineage>
</organism>
<dbReference type="AlphaFoldDB" id="A0A077LSL5"/>
<protein>
    <recommendedName>
        <fullName evidence="1">PKD domain-containing protein</fullName>
    </recommendedName>
</protein>